<reference evidence="2" key="1">
    <citation type="submission" date="2012-11" db="EMBL/GenBank/DDBJ databases">
        <authorList>
            <person name="Lucero-Rivera Y.E."/>
            <person name="Tovar-Ramirez D."/>
        </authorList>
    </citation>
    <scope>NUCLEOTIDE SEQUENCE</scope>
    <source>
        <tissue evidence="2">Salivary gland</tissue>
    </source>
</reference>
<dbReference type="EMBL" id="GACK01001214">
    <property type="protein sequence ID" value="JAA63820.1"/>
    <property type="molecule type" value="mRNA"/>
</dbReference>
<feature type="transmembrane region" description="Helical" evidence="1">
    <location>
        <begin position="223"/>
        <end position="248"/>
    </location>
</feature>
<keyword evidence="1" id="KW-0472">Membrane</keyword>
<accession>L7MIK4</accession>
<dbReference type="PANTHER" id="PTHR11683:SF12">
    <property type="entry name" value="M6, ISOFORM F"/>
    <property type="match status" value="1"/>
</dbReference>
<feature type="transmembrane region" description="Helical" evidence="1">
    <location>
        <begin position="134"/>
        <end position="167"/>
    </location>
</feature>
<dbReference type="AlphaFoldDB" id="L7MIK4"/>
<dbReference type="GO" id="GO:0005886">
    <property type="term" value="C:plasma membrane"/>
    <property type="evidence" value="ECO:0007669"/>
    <property type="project" value="TreeGrafter"/>
</dbReference>
<reference evidence="2" key="2">
    <citation type="journal article" date="2015" name="J. Proteomics">
        <title>Sexual differences in the sialomes of the zebra tick, Rhipicephalus pulchellus.</title>
        <authorList>
            <person name="Tan A.W."/>
            <person name="Francischetti I.M."/>
            <person name="Slovak M."/>
            <person name="Kini R.M."/>
            <person name="Ribeiro J.M."/>
        </authorList>
    </citation>
    <scope>NUCLEOTIDE SEQUENCE</scope>
    <source>
        <tissue evidence="2">Salivary gland</tissue>
    </source>
</reference>
<evidence type="ECO:0000256" key="1">
    <source>
        <dbReference type="SAM" id="Phobius"/>
    </source>
</evidence>
<organism evidence="2">
    <name type="scientific">Rhipicephalus pulchellus</name>
    <name type="common">Yellow backed tick</name>
    <name type="synonym">Dermacentor pulchellus</name>
    <dbReference type="NCBI Taxonomy" id="72859"/>
    <lineage>
        <taxon>Eukaryota</taxon>
        <taxon>Metazoa</taxon>
        <taxon>Ecdysozoa</taxon>
        <taxon>Arthropoda</taxon>
        <taxon>Chelicerata</taxon>
        <taxon>Arachnida</taxon>
        <taxon>Acari</taxon>
        <taxon>Parasitiformes</taxon>
        <taxon>Ixodida</taxon>
        <taxon>Ixodoidea</taxon>
        <taxon>Ixodidae</taxon>
        <taxon>Rhipicephalinae</taxon>
        <taxon>Rhipicephalus</taxon>
        <taxon>Rhipicephalus</taxon>
    </lineage>
</organism>
<protein>
    <submittedName>
        <fullName evidence="2">Uncharacterized protein</fullName>
    </submittedName>
</protein>
<evidence type="ECO:0000313" key="2">
    <source>
        <dbReference type="EMBL" id="JAA63820.1"/>
    </source>
</evidence>
<feature type="transmembrane region" description="Helical" evidence="1">
    <location>
        <begin position="91"/>
        <end position="113"/>
    </location>
</feature>
<feature type="transmembrane region" description="Helical" evidence="1">
    <location>
        <begin position="41"/>
        <end position="64"/>
    </location>
</feature>
<proteinExistence type="evidence at transcript level"/>
<keyword evidence="1" id="KW-1133">Transmembrane helix</keyword>
<dbReference type="InterPro" id="IPR001614">
    <property type="entry name" value="Myelin_PLP"/>
</dbReference>
<name>L7MIK4_RHIPC</name>
<feature type="non-terminal residue" evidence="2">
    <location>
        <position position="1"/>
    </location>
</feature>
<dbReference type="GO" id="GO:0031175">
    <property type="term" value="P:neuron projection development"/>
    <property type="evidence" value="ECO:0007669"/>
    <property type="project" value="TreeGrafter"/>
</dbReference>
<sequence length="282" mass="30886">SEITRDVLCRRRPGSAVSVSGKQRWFGMGCRRSCLRCLARVPFATLVATVMCCAGVAIFLGAVLRAVDSTIRMLEVVFERRSPYGPSELRAAALVAAALMGLLELCLLLVGCLTTGPTRERLGNRARVGGRLSCALLLALSYLALLAWLVLALFMAISALLCALAGALCNQLRQEQQCLDLRQFEFLVSQETTPLRHTGEPLLLLCGAQRKEFCKDWVEPSGLLLWLGAAAALLVLLGLVQHLMCLAANYAHLRDQQKLLDLQLLQDLQDTEMTTLGSKDRF</sequence>
<keyword evidence="1" id="KW-0812">Transmembrane</keyword>
<dbReference type="Pfam" id="PF01275">
    <property type="entry name" value="Myelin_PLP"/>
    <property type="match status" value="1"/>
</dbReference>
<dbReference type="PANTHER" id="PTHR11683">
    <property type="entry name" value="MYELIN PROTEOLIPID"/>
    <property type="match status" value="1"/>
</dbReference>